<dbReference type="CDD" id="cd07067">
    <property type="entry name" value="HP_PGM_like"/>
    <property type="match status" value="1"/>
</dbReference>
<sequence length="281" mass="30680">MASNPTKTGINPLQKPSSVSRPTPVMAVSFYVRLVRHGETDANVRRVVESHTPTPLNEVGRRQADALGAAWRAEGVSFHRVLSSDTTRAMETCQRALAAAGRPAPQPQPEPMLRERDVGQMAGLTYDEARRRWGDSQEADHCPAGSELPAAARLRAGRFFDRLVDELAAEGCDGAEVAVFSHAGLLHFLLQQLQQQHRLQLSAALLPAGELHFCHNTGQTRLHVRRGSDGELAISCEFLHRDDHLTGDLAPTVYLMPSLGKIPRDSVGVDKPFEECMAGDA</sequence>
<dbReference type="InterPro" id="IPR051695">
    <property type="entry name" value="Phosphoglycerate_Mutase"/>
</dbReference>
<dbReference type="InterPro" id="IPR029033">
    <property type="entry name" value="His_PPase_superfam"/>
</dbReference>
<dbReference type="GO" id="GO:0004331">
    <property type="term" value="F:fructose-2,6-bisphosphate 2-phosphatase activity"/>
    <property type="evidence" value="ECO:0007669"/>
    <property type="project" value="UniProtKB-EC"/>
</dbReference>
<evidence type="ECO:0000256" key="8">
    <source>
        <dbReference type="SAM" id="MobiDB-lite"/>
    </source>
</evidence>
<dbReference type="PROSITE" id="PS00175">
    <property type="entry name" value="PG_MUTASE"/>
    <property type="match status" value="1"/>
</dbReference>
<dbReference type="SUPFAM" id="SSF53254">
    <property type="entry name" value="Phosphoglycerate mutase-like"/>
    <property type="match status" value="1"/>
</dbReference>
<dbReference type="GO" id="GO:0045820">
    <property type="term" value="P:negative regulation of glycolytic process"/>
    <property type="evidence" value="ECO:0007669"/>
    <property type="project" value="TreeGrafter"/>
</dbReference>
<evidence type="ECO:0000256" key="7">
    <source>
        <dbReference type="PIRSR" id="PIRSR613078-2"/>
    </source>
</evidence>
<dbReference type="Gene3D" id="3.40.50.1240">
    <property type="entry name" value="Phosphoglycerate mutase-like"/>
    <property type="match status" value="1"/>
</dbReference>
<comment type="catalytic activity">
    <reaction evidence="1">
        <text>beta-D-fructose 2,6-bisphosphate + H2O = beta-D-fructose 6-phosphate + phosphate</text>
        <dbReference type="Rhea" id="RHEA:17289"/>
        <dbReference type="ChEBI" id="CHEBI:15377"/>
        <dbReference type="ChEBI" id="CHEBI:43474"/>
        <dbReference type="ChEBI" id="CHEBI:57634"/>
        <dbReference type="ChEBI" id="CHEBI:58579"/>
        <dbReference type="EC" id="3.1.3.46"/>
    </reaction>
</comment>
<evidence type="ECO:0000256" key="6">
    <source>
        <dbReference type="PIRSR" id="PIRSR613078-1"/>
    </source>
</evidence>
<evidence type="ECO:0000256" key="1">
    <source>
        <dbReference type="ARBA" id="ARBA00000464"/>
    </source>
</evidence>
<evidence type="ECO:0000313" key="10">
    <source>
        <dbReference type="Proteomes" id="UP000440578"/>
    </source>
</evidence>
<proteinExistence type="inferred from homology"/>
<feature type="active site" description="Proton donor/acceptor" evidence="6">
    <location>
        <position position="115"/>
    </location>
</feature>
<dbReference type="EMBL" id="VIIS01000689">
    <property type="protein sequence ID" value="KAF0306126.1"/>
    <property type="molecule type" value="Genomic_DNA"/>
</dbReference>
<dbReference type="InterPro" id="IPR013078">
    <property type="entry name" value="His_Pase_superF_clade-1"/>
</dbReference>
<organism evidence="9 10">
    <name type="scientific">Amphibalanus amphitrite</name>
    <name type="common">Striped barnacle</name>
    <name type="synonym">Balanus amphitrite</name>
    <dbReference type="NCBI Taxonomy" id="1232801"/>
    <lineage>
        <taxon>Eukaryota</taxon>
        <taxon>Metazoa</taxon>
        <taxon>Ecdysozoa</taxon>
        <taxon>Arthropoda</taxon>
        <taxon>Crustacea</taxon>
        <taxon>Multicrustacea</taxon>
        <taxon>Cirripedia</taxon>
        <taxon>Thoracica</taxon>
        <taxon>Thoracicalcarea</taxon>
        <taxon>Balanomorpha</taxon>
        <taxon>Balanoidea</taxon>
        <taxon>Balanidae</taxon>
        <taxon>Amphibalaninae</taxon>
        <taxon>Amphibalanus</taxon>
    </lineage>
</organism>
<dbReference type="PANTHER" id="PTHR46517">
    <property type="entry name" value="FRUCTOSE-2,6-BISPHOSPHATASE TIGAR"/>
    <property type="match status" value="1"/>
</dbReference>
<evidence type="ECO:0000313" key="9">
    <source>
        <dbReference type="EMBL" id="KAF0306126.1"/>
    </source>
</evidence>
<feature type="region of interest" description="Disordered" evidence="8">
    <location>
        <begin position="1"/>
        <end position="21"/>
    </location>
</feature>
<dbReference type="GO" id="GO:0043456">
    <property type="term" value="P:regulation of pentose-phosphate shunt"/>
    <property type="evidence" value="ECO:0007669"/>
    <property type="project" value="TreeGrafter"/>
</dbReference>
<comment type="caution">
    <text evidence="9">The sequence shown here is derived from an EMBL/GenBank/DDBJ whole genome shotgun (WGS) entry which is preliminary data.</text>
</comment>
<reference evidence="9 10" key="1">
    <citation type="submission" date="2019-07" db="EMBL/GenBank/DDBJ databases">
        <title>Draft genome assembly of a fouling barnacle, Amphibalanus amphitrite (Darwin, 1854): The first reference genome for Thecostraca.</title>
        <authorList>
            <person name="Kim W."/>
        </authorList>
    </citation>
    <scope>NUCLEOTIDE SEQUENCE [LARGE SCALE GENOMIC DNA]</scope>
    <source>
        <strain evidence="9">SNU_AA5</strain>
        <tissue evidence="9">Soma without cirri and trophi</tissue>
    </source>
</reference>
<dbReference type="OrthoDB" id="354304at2759"/>
<dbReference type="Pfam" id="PF00300">
    <property type="entry name" value="His_Phos_1"/>
    <property type="match status" value="1"/>
</dbReference>
<feature type="binding site" evidence="7">
    <location>
        <begin position="36"/>
        <end position="43"/>
    </location>
    <ligand>
        <name>substrate</name>
    </ligand>
</feature>
<feature type="binding site" evidence="7">
    <location>
        <position position="88"/>
    </location>
    <ligand>
        <name>substrate</name>
    </ligand>
</feature>
<dbReference type="SMART" id="SM00855">
    <property type="entry name" value="PGAM"/>
    <property type="match status" value="1"/>
</dbReference>
<evidence type="ECO:0000256" key="5">
    <source>
        <dbReference type="ARBA" id="ARBA00042275"/>
    </source>
</evidence>
<name>A0A6A4WFE6_AMPAM</name>
<protein>
    <recommendedName>
        <fullName evidence="4">Fructose-2,6-bisphosphatase TIGAR</fullName>
    </recommendedName>
    <alternativeName>
        <fullName evidence="5">TP53-induced glycolysis and apoptosis regulator</fullName>
    </alternativeName>
</protein>
<gene>
    <name evidence="9" type="primary">gpmA</name>
    <name evidence="9" type="ORF">FJT64_022330</name>
</gene>
<dbReference type="GO" id="GO:0005829">
    <property type="term" value="C:cytosol"/>
    <property type="evidence" value="ECO:0007669"/>
    <property type="project" value="TreeGrafter"/>
</dbReference>
<comment type="similarity">
    <text evidence="3">Belongs to the phosphoglycerate mutase family.</text>
</comment>
<evidence type="ECO:0000256" key="2">
    <source>
        <dbReference type="ARBA" id="ARBA00022801"/>
    </source>
</evidence>
<accession>A0A6A4WFE6</accession>
<evidence type="ECO:0000256" key="3">
    <source>
        <dbReference type="ARBA" id="ARBA00038362"/>
    </source>
</evidence>
<dbReference type="InterPro" id="IPR001345">
    <property type="entry name" value="PG/BPGM_mutase_AS"/>
</dbReference>
<feature type="active site" description="Tele-phosphohistidine intermediate" evidence="6">
    <location>
        <position position="37"/>
    </location>
</feature>
<dbReference type="AlphaFoldDB" id="A0A6A4WFE6"/>
<keyword evidence="2" id="KW-0378">Hydrolase</keyword>
<evidence type="ECO:0000256" key="4">
    <source>
        <dbReference type="ARBA" id="ARBA00040907"/>
    </source>
</evidence>
<dbReference type="Proteomes" id="UP000440578">
    <property type="component" value="Unassembled WGS sequence"/>
</dbReference>
<dbReference type="PANTHER" id="PTHR46517:SF1">
    <property type="entry name" value="FRUCTOSE-2,6-BISPHOSPHATASE TIGAR"/>
    <property type="match status" value="1"/>
</dbReference>
<keyword evidence="10" id="KW-1185">Reference proteome</keyword>